<dbReference type="SUPFAM" id="SSF46774">
    <property type="entry name" value="ARID-like"/>
    <property type="match status" value="1"/>
</dbReference>
<dbReference type="OrthoDB" id="1938591at2759"/>
<dbReference type="Gramene" id="Jr02_17590_p1">
    <property type="protein sequence ID" value="cds.Jr02_17590_p1"/>
    <property type="gene ID" value="Jr02_17590"/>
</dbReference>
<protein>
    <submittedName>
        <fullName evidence="2">AT-rich interactive domain-containing protein 2-like isoform X2</fullName>
    </submittedName>
</protein>
<sequence length="625" mass="71168">MAGCSIITNGSVLDCVEVVSDFQNNGRCLATDNSERDGVDDRRADYMVKLRCLFDQVLSVFLKEINSNGVIRPVPAMLGDGRSPDLFKLFWVVRERGGFDMVSKKGMWAFVAEESGLDLSVTSSVKLIYCKYLNELEKWFEKRCRDRKLGNGQYGCDGDFSSLSLELEKEFRGLLSDGPWRNKNRDVELVRLESCKSGKYMDMDIERSGFDISDTNIACTMWEDVSKWHSDDGENVHHDSKNIFNDEATDRVIISSSIARRELNFHKRKRESLAGMLNWVIQTAKHPEDPSVGVMPEPSKWKEHESKELLVQAMRAREALFLRRHPNPKTEGSLVEKKLKMHPSMYEDGNSPSHQSTERLRCSERLPASVKCRACSCCNSCSPTQSKLSPRKIELDNGLKEQEPVTDNISATNTIVSPPGDDPPQKQVCVDSHLQAEVPEWTGVVSESDSKWLGTCVWPLKHEKHNGSIKTDPIGRGRPYLCGCRLPGSVECVRFHIAEKRMKLKLELGSMFYCWRFDRMGEEVSLQWTNAEEQRFKNMVRSNLSDNAFKYFPGKTRENLVSYYFNVFLVRRRTYQNHVTPKNVDSDDDESEFGSLSDGFGHEALKVPGSKFPACSDNKQCTDFE</sequence>
<dbReference type="GeneID" id="109014485"/>
<dbReference type="Proteomes" id="UP000235220">
    <property type="component" value="Chromosome 2"/>
</dbReference>
<dbReference type="CDD" id="cd16100">
    <property type="entry name" value="ARID"/>
    <property type="match status" value="1"/>
</dbReference>
<dbReference type="KEGG" id="jre:109014485"/>
<accession>A0A2I4H8P9</accession>
<dbReference type="SMART" id="SM00501">
    <property type="entry name" value="BRIGHT"/>
    <property type="match status" value="1"/>
</dbReference>
<proteinExistence type="predicted"/>
<keyword evidence="1" id="KW-1185">Reference proteome</keyword>
<evidence type="ECO:0000313" key="2">
    <source>
        <dbReference type="RefSeq" id="XP_018852518.1"/>
    </source>
</evidence>
<dbReference type="RefSeq" id="XP_018852518.1">
    <property type="nucleotide sequence ID" value="XM_018996973.2"/>
</dbReference>
<reference evidence="2" key="1">
    <citation type="submission" date="2025-08" db="UniProtKB">
        <authorList>
            <consortium name="RefSeq"/>
        </authorList>
    </citation>
    <scope>IDENTIFICATION</scope>
    <source>
        <tissue evidence="2">Leaves</tissue>
    </source>
</reference>
<evidence type="ECO:0000313" key="1">
    <source>
        <dbReference type="Proteomes" id="UP000235220"/>
    </source>
</evidence>
<name>A0A2I4H8P9_JUGRE</name>
<dbReference type="Pfam" id="PF01388">
    <property type="entry name" value="ARID"/>
    <property type="match status" value="1"/>
</dbReference>
<dbReference type="InterPro" id="IPR036431">
    <property type="entry name" value="ARID_dom_sf"/>
</dbReference>
<dbReference type="GO" id="GO:0003677">
    <property type="term" value="F:DNA binding"/>
    <property type="evidence" value="ECO:0007669"/>
    <property type="project" value="InterPro"/>
</dbReference>
<dbReference type="PANTHER" id="PTHR46410">
    <property type="entry name" value="AT-RICH INTERACTIVE DOMAIN-CONTAINING PROTEIN 2"/>
    <property type="match status" value="1"/>
</dbReference>
<dbReference type="AlphaFoldDB" id="A0A2I4H8P9"/>
<gene>
    <name evidence="2" type="primary">LOC109014485</name>
</gene>
<dbReference type="Gene3D" id="1.10.150.60">
    <property type="entry name" value="ARID DNA-binding domain"/>
    <property type="match status" value="1"/>
</dbReference>
<dbReference type="PANTHER" id="PTHR46410:SF18">
    <property type="entry name" value="AT-RICH INTERACTIVE DOMAIN-CONTAINING PROTEIN 2"/>
    <property type="match status" value="1"/>
</dbReference>
<dbReference type="SMART" id="SM01014">
    <property type="entry name" value="ARID"/>
    <property type="match status" value="1"/>
</dbReference>
<dbReference type="PROSITE" id="PS51011">
    <property type="entry name" value="ARID"/>
    <property type="match status" value="1"/>
</dbReference>
<organism evidence="1 2">
    <name type="scientific">Juglans regia</name>
    <name type="common">English walnut</name>
    <dbReference type="NCBI Taxonomy" id="51240"/>
    <lineage>
        <taxon>Eukaryota</taxon>
        <taxon>Viridiplantae</taxon>
        <taxon>Streptophyta</taxon>
        <taxon>Embryophyta</taxon>
        <taxon>Tracheophyta</taxon>
        <taxon>Spermatophyta</taxon>
        <taxon>Magnoliopsida</taxon>
        <taxon>eudicotyledons</taxon>
        <taxon>Gunneridae</taxon>
        <taxon>Pentapetalae</taxon>
        <taxon>rosids</taxon>
        <taxon>fabids</taxon>
        <taxon>Fagales</taxon>
        <taxon>Juglandaceae</taxon>
        <taxon>Juglans</taxon>
    </lineage>
</organism>
<dbReference type="InterPro" id="IPR001606">
    <property type="entry name" value="ARID_dom"/>
</dbReference>